<dbReference type="Proteomes" id="UP000789702">
    <property type="component" value="Unassembled WGS sequence"/>
</dbReference>
<name>A0ACA9PA21_9GLOM</name>
<comment type="caution">
    <text evidence="1">The sequence shown here is derived from an EMBL/GenBank/DDBJ whole genome shotgun (WGS) entry which is preliminary data.</text>
</comment>
<evidence type="ECO:0000313" key="2">
    <source>
        <dbReference type="Proteomes" id="UP000789702"/>
    </source>
</evidence>
<accession>A0ACA9PA21</accession>
<sequence>TSHAKSTTFCSRSPKYISIDLNMASLLLGAGPGSNITTFGGFTQHPGSTMESIL</sequence>
<evidence type="ECO:0000313" key="1">
    <source>
        <dbReference type="EMBL" id="CAG8694676.1"/>
    </source>
</evidence>
<keyword evidence="2" id="KW-1185">Reference proteome</keyword>
<feature type="non-terminal residue" evidence="1">
    <location>
        <position position="54"/>
    </location>
</feature>
<organism evidence="1 2">
    <name type="scientific">Dentiscutata heterogama</name>
    <dbReference type="NCBI Taxonomy" id="1316150"/>
    <lineage>
        <taxon>Eukaryota</taxon>
        <taxon>Fungi</taxon>
        <taxon>Fungi incertae sedis</taxon>
        <taxon>Mucoromycota</taxon>
        <taxon>Glomeromycotina</taxon>
        <taxon>Glomeromycetes</taxon>
        <taxon>Diversisporales</taxon>
        <taxon>Gigasporaceae</taxon>
        <taxon>Dentiscutata</taxon>
    </lineage>
</organism>
<reference evidence="1" key="1">
    <citation type="submission" date="2021-06" db="EMBL/GenBank/DDBJ databases">
        <authorList>
            <person name="Kallberg Y."/>
            <person name="Tangrot J."/>
            <person name="Rosling A."/>
        </authorList>
    </citation>
    <scope>NUCLEOTIDE SEQUENCE</scope>
    <source>
        <strain evidence="1">IL203A</strain>
    </source>
</reference>
<gene>
    <name evidence="1" type="ORF">DHETER_LOCUS11438</name>
</gene>
<protein>
    <submittedName>
        <fullName evidence="1">5434_t:CDS:1</fullName>
    </submittedName>
</protein>
<dbReference type="EMBL" id="CAJVPU010025022">
    <property type="protein sequence ID" value="CAG8694676.1"/>
    <property type="molecule type" value="Genomic_DNA"/>
</dbReference>
<feature type="non-terminal residue" evidence="1">
    <location>
        <position position="1"/>
    </location>
</feature>
<proteinExistence type="predicted"/>